<comment type="caution">
    <text evidence="5">The sequence shown here is derived from an EMBL/GenBank/DDBJ whole genome shotgun (WGS) entry which is preliminary data.</text>
</comment>
<dbReference type="GO" id="GO:0003954">
    <property type="term" value="F:NADH dehydrogenase activity"/>
    <property type="evidence" value="ECO:0007669"/>
    <property type="project" value="TreeGrafter"/>
</dbReference>
<feature type="non-terminal residue" evidence="5">
    <location>
        <position position="242"/>
    </location>
</feature>
<gene>
    <name evidence="5" type="ORF">S01H1_21576</name>
</gene>
<keyword evidence="3" id="KW-0411">Iron-sulfur</keyword>
<dbReference type="AlphaFoldDB" id="X0TQR3"/>
<dbReference type="Gene3D" id="3.40.228.10">
    <property type="entry name" value="Dimethylsulfoxide Reductase, domain 2"/>
    <property type="match status" value="1"/>
</dbReference>
<keyword evidence="2" id="KW-0408">Iron</keyword>
<sequence>DVRMARAFIICGSNTTVTHPVISSQVFKAKYESGAKLVVIDTRRIEMVDHADVWLRPRNGTNVAVLNGLAHIIWKAGLANDAFIEARTENWQAYIENLERYTPEYVEEVSGVPESRLREAALIYGKASRGMLLWGMGITQHLTGVDGALAIANLSLLTGHVGRPGTGFIPLRGQSNVQGCSDMQGQHNNLPGYYDIKNPEHRAKFEKAWGVPMPEDEYLTVVEMEEAACEGSVKAMYIVGEN</sequence>
<accession>X0TQR3</accession>
<dbReference type="GO" id="GO:0016020">
    <property type="term" value="C:membrane"/>
    <property type="evidence" value="ECO:0007669"/>
    <property type="project" value="TreeGrafter"/>
</dbReference>
<feature type="domain" description="Molybdopterin oxidoreductase" evidence="4">
    <location>
        <begin position="2"/>
        <end position="241"/>
    </location>
</feature>
<organism evidence="5">
    <name type="scientific">marine sediment metagenome</name>
    <dbReference type="NCBI Taxonomy" id="412755"/>
    <lineage>
        <taxon>unclassified sequences</taxon>
        <taxon>metagenomes</taxon>
        <taxon>ecological metagenomes</taxon>
    </lineage>
</organism>
<dbReference type="SUPFAM" id="SSF53706">
    <property type="entry name" value="Formate dehydrogenase/DMSO reductase, domains 1-3"/>
    <property type="match status" value="1"/>
</dbReference>
<dbReference type="Pfam" id="PF00384">
    <property type="entry name" value="Molybdopterin"/>
    <property type="match status" value="1"/>
</dbReference>
<dbReference type="PANTHER" id="PTHR43105:SF10">
    <property type="entry name" value="NADH-QUINONE OXIDOREDUCTASE SUBUNIT G"/>
    <property type="match status" value="1"/>
</dbReference>
<reference evidence="5" key="1">
    <citation type="journal article" date="2014" name="Front. Microbiol.">
        <title>High frequency of phylogenetically diverse reductive dehalogenase-homologous genes in deep subseafloor sedimentary metagenomes.</title>
        <authorList>
            <person name="Kawai M."/>
            <person name="Futagami T."/>
            <person name="Toyoda A."/>
            <person name="Takaki Y."/>
            <person name="Nishi S."/>
            <person name="Hori S."/>
            <person name="Arai W."/>
            <person name="Tsubouchi T."/>
            <person name="Morono Y."/>
            <person name="Uchiyama I."/>
            <person name="Ito T."/>
            <person name="Fujiyama A."/>
            <person name="Inagaki F."/>
            <person name="Takami H."/>
        </authorList>
    </citation>
    <scope>NUCLEOTIDE SEQUENCE</scope>
    <source>
        <strain evidence="5">Expedition CK06-06</strain>
    </source>
</reference>
<evidence type="ECO:0000259" key="4">
    <source>
        <dbReference type="Pfam" id="PF00384"/>
    </source>
</evidence>
<dbReference type="GO" id="GO:0022904">
    <property type="term" value="P:respiratory electron transport chain"/>
    <property type="evidence" value="ECO:0007669"/>
    <property type="project" value="TreeGrafter"/>
</dbReference>
<dbReference type="GO" id="GO:0046872">
    <property type="term" value="F:metal ion binding"/>
    <property type="evidence" value="ECO:0007669"/>
    <property type="project" value="UniProtKB-KW"/>
</dbReference>
<name>X0TQR3_9ZZZZ</name>
<dbReference type="EMBL" id="BARS01011989">
    <property type="protein sequence ID" value="GAF95913.1"/>
    <property type="molecule type" value="Genomic_DNA"/>
</dbReference>
<dbReference type="GO" id="GO:0051536">
    <property type="term" value="F:iron-sulfur cluster binding"/>
    <property type="evidence" value="ECO:0007669"/>
    <property type="project" value="UniProtKB-KW"/>
</dbReference>
<dbReference type="Gene3D" id="3.40.50.740">
    <property type="match status" value="1"/>
</dbReference>
<evidence type="ECO:0000256" key="2">
    <source>
        <dbReference type="ARBA" id="ARBA00023004"/>
    </source>
</evidence>
<evidence type="ECO:0000256" key="3">
    <source>
        <dbReference type="ARBA" id="ARBA00023014"/>
    </source>
</evidence>
<dbReference type="InterPro" id="IPR006656">
    <property type="entry name" value="Mopterin_OxRdtase"/>
</dbReference>
<dbReference type="InterPro" id="IPR050123">
    <property type="entry name" value="Prok_molybdopt-oxidoreductase"/>
</dbReference>
<keyword evidence="1" id="KW-0479">Metal-binding</keyword>
<evidence type="ECO:0000256" key="1">
    <source>
        <dbReference type="ARBA" id="ARBA00022723"/>
    </source>
</evidence>
<protein>
    <recommendedName>
        <fullName evidence="4">Molybdopterin oxidoreductase domain-containing protein</fullName>
    </recommendedName>
</protein>
<feature type="non-terminal residue" evidence="5">
    <location>
        <position position="1"/>
    </location>
</feature>
<dbReference type="PANTHER" id="PTHR43105">
    <property type="entry name" value="RESPIRATORY NITRATE REDUCTASE"/>
    <property type="match status" value="1"/>
</dbReference>
<evidence type="ECO:0000313" key="5">
    <source>
        <dbReference type="EMBL" id="GAF95913.1"/>
    </source>
</evidence>
<proteinExistence type="predicted"/>